<feature type="transmembrane region" description="Helical" evidence="1">
    <location>
        <begin position="61"/>
        <end position="80"/>
    </location>
</feature>
<organism evidence="2 3">
    <name type="scientific">Gemmata massiliana</name>
    <dbReference type="NCBI Taxonomy" id="1210884"/>
    <lineage>
        <taxon>Bacteria</taxon>
        <taxon>Pseudomonadati</taxon>
        <taxon>Planctomycetota</taxon>
        <taxon>Planctomycetia</taxon>
        <taxon>Gemmatales</taxon>
        <taxon>Gemmataceae</taxon>
        <taxon>Gemmata</taxon>
    </lineage>
</organism>
<evidence type="ECO:0000313" key="2">
    <source>
        <dbReference type="EMBL" id="VTR99210.1"/>
    </source>
</evidence>
<feature type="transmembrane region" description="Helical" evidence="1">
    <location>
        <begin position="30"/>
        <end position="49"/>
    </location>
</feature>
<keyword evidence="1" id="KW-0472">Membrane</keyword>
<keyword evidence="3" id="KW-1185">Reference proteome</keyword>
<dbReference type="Proteomes" id="UP000464178">
    <property type="component" value="Chromosome"/>
</dbReference>
<evidence type="ECO:0000313" key="3">
    <source>
        <dbReference type="Proteomes" id="UP000464178"/>
    </source>
</evidence>
<keyword evidence="1" id="KW-0812">Transmembrane</keyword>
<accession>A0A6P2DCH1</accession>
<dbReference type="AlphaFoldDB" id="A0A6P2DCH1"/>
<keyword evidence="1" id="KW-1133">Transmembrane helix</keyword>
<dbReference type="EMBL" id="LR593886">
    <property type="protein sequence ID" value="VTR99210.1"/>
    <property type="molecule type" value="Genomic_DNA"/>
</dbReference>
<sequence>MAAVAVAPPIVKYFTNSIPPVKDVLNENELIYLCTLMGVLGSIAVQFTVQQMTRRQIRYSFAIGLSISFALIAVMINYSYRHIEKVIDPDKEGSETKRVIVGNQYSNKANMLFERLREKKQLQQGETLSHLALLSHFENRPEEVYTEQSLRDVNLVLIGLWIGLFVCVSITFSFMPKALAEPRG</sequence>
<dbReference type="KEGG" id="gms:SOIL9_00170"/>
<reference evidence="2 3" key="1">
    <citation type="submission" date="2019-05" db="EMBL/GenBank/DDBJ databases">
        <authorList>
            <consortium name="Science for Life Laboratories"/>
        </authorList>
    </citation>
    <scope>NUCLEOTIDE SEQUENCE [LARGE SCALE GENOMIC DNA]</scope>
    <source>
        <strain evidence="2">Soil9</strain>
    </source>
</reference>
<proteinExistence type="predicted"/>
<protein>
    <submittedName>
        <fullName evidence="2">Uncharacterized protein</fullName>
    </submittedName>
</protein>
<feature type="transmembrane region" description="Helical" evidence="1">
    <location>
        <begin position="155"/>
        <end position="175"/>
    </location>
</feature>
<gene>
    <name evidence="2" type="ORF">SOIL9_00170</name>
</gene>
<evidence type="ECO:0000256" key="1">
    <source>
        <dbReference type="SAM" id="Phobius"/>
    </source>
</evidence>
<name>A0A6P2DCH1_9BACT</name>